<keyword evidence="2" id="KW-0449">Lipoprotein</keyword>
<keyword evidence="3" id="KW-1185">Reference proteome</keyword>
<gene>
    <name evidence="2" type="ORF">DSM19430T_33060</name>
</gene>
<comment type="caution">
    <text evidence="2">The sequence shown here is derived from an EMBL/GenBank/DDBJ whole genome shotgun (WGS) entry which is preliminary data.</text>
</comment>
<evidence type="ECO:0000313" key="2">
    <source>
        <dbReference type="EMBL" id="GFM38622.1"/>
    </source>
</evidence>
<evidence type="ECO:0000256" key="1">
    <source>
        <dbReference type="SAM" id="SignalP"/>
    </source>
</evidence>
<dbReference type="AlphaFoldDB" id="A0A7J0BZL5"/>
<accession>A0A7J0BZL5</accession>
<name>A0A7J0BZL5_9BACT</name>
<organism evidence="2 3">
    <name type="scientific">Desulfovibrio psychrotolerans</name>
    <dbReference type="NCBI Taxonomy" id="415242"/>
    <lineage>
        <taxon>Bacteria</taxon>
        <taxon>Pseudomonadati</taxon>
        <taxon>Thermodesulfobacteriota</taxon>
        <taxon>Desulfovibrionia</taxon>
        <taxon>Desulfovibrionales</taxon>
        <taxon>Desulfovibrionaceae</taxon>
        <taxon>Desulfovibrio</taxon>
    </lineage>
</organism>
<protein>
    <submittedName>
        <fullName evidence="2">Lipoprotein</fullName>
    </submittedName>
</protein>
<dbReference type="PROSITE" id="PS51257">
    <property type="entry name" value="PROKAR_LIPOPROTEIN"/>
    <property type="match status" value="1"/>
</dbReference>
<dbReference type="Gene3D" id="3.40.50.2300">
    <property type="match status" value="2"/>
</dbReference>
<feature type="signal peptide" evidence="1">
    <location>
        <begin position="1"/>
        <end position="25"/>
    </location>
</feature>
<dbReference type="PANTHER" id="PTHR35271">
    <property type="entry name" value="ABC TRANSPORTER, SUBSTRATE-BINDING LIPOPROTEIN-RELATED"/>
    <property type="match status" value="1"/>
</dbReference>
<feature type="chain" id="PRO_5029482983" evidence="1">
    <location>
        <begin position="26"/>
        <end position="355"/>
    </location>
</feature>
<keyword evidence="1" id="KW-0732">Signal</keyword>
<sequence length="355" mass="39160">MKSGCASSVGLLALCTVLACFFAFASRVAAGEKKVFILHSYELGHVCGGPQHDGALRALREAGFEPGRNLAVQAFAMDTRRVNTTPERMRTQARLALEDIARFSPDVLITLDDDAFRTVGLQVANTPLPVVFSGLNGRPESYSQQVPWLESRNRPGHNITGVLEKLHTLTALKVHRKILGQLTTVYVIADSTITGAASVEQVREELQAEPNDFLWTLSVTDSWEDYQRHIRGACANPRVDLLYPLALQLKDAAGRVYTAPEILRWTTQVCRKPDLAVNYSFVEHGLMGGVGVDFEYMGWQAGSMAARILSGESAGEMPMQEAQRYALVFNMARVRELGIEIPQDILLAADHVYNE</sequence>
<dbReference type="RefSeq" id="WP_174411221.1">
    <property type="nucleotide sequence ID" value="NZ_BLVP01000043.1"/>
</dbReference>
<proteinExistence type="predicted"/>
<dbReference type="InterPro" id="IPR007487">
    <property type="entry name" value="ABC_transpt-TYRBP-like"/>
</dbReference>
<dbReference type="Pfam" id="PF04392">
    <property type="entry name" value="ABC_sub_bind"/>
    <property type="match status" value="1"/>
</dbReference>
<evidence type="ECO:0000313" key="3">
    <source>
        <dbReference type="Proteomes" id="UP000503820"/>
    </source>
</evidence>
<dbReference type="EMBL" id="BLVP01000043">
    <property type="protein sequence ID" value="GFM38622.1"/>
    <property type="molecule type" value="Genomic_DNA"/>
</dbReference>
<dbReference type="PANTHER" id="PTHR35271:SF1">
    <property type="entry name" value="ABC TRANSPORTER, SUBSTRATE-BINDING LIPOPROTEIN"/>
    <property type="match status" value="1"/>
</dbReference>
<reference evidence="2 3" key="1">
    <citation type="submission" date="2020-05" db="EMBL/GenBank/DDBJ databases">
        <title>Draft genome sequence of Desulfovibrio psychrotolerans JS1T.</title>
        <authorList>
            <person name="Ueno A."/>
            <person name="Tamazawa S."/>
            <person name="Tamamura S."/>
            <person name="Murakami T."/>
            <person name="Kiyama T."/>
            <person name="Inomata H."/>
            <person name="Amano Y."/>
            <person name="Miyakawa K."/>
            <person name="Tamaki H."/>
            <person name="Naganuma T."/>
            <person name="Kaneko K."/>
        </authorList>
    </citation>
    <scope>NUCLEOTIDE SEQUENCE [LARGE SCALE GENOMIC DNA]</scope>
    <source>
        <strain evidence="2 3">JS1</strain>
    </source>
</reference>
<dbReference type="Proteomes" id="UP000503820">
    <property type="component" value="Unassembled WGS sequence"/>
</dbReference>